<evidence type="ECO:0000259" key="6">
    <source>
        <dbReference type="PROSITE" id="PS51194"/>
    </source>
</evidence>
<keyword evidence="3 8" id="KW-0347">Helicase</keyword>
<evidence type="ECO:0000313" key="10">
    <source>
        <dbReference type="Proteomes" id="UP000051751"/>
    </source>
</evidence>
<dbReference type="PATRIC" id="fig|81857.3.peg.1308"/>
<name>A0A0R2G4M7_9LACO</name>
<dbReference type="Proteomes" id="UP000051645">
    <property type="component" value="Unassembled WGS sequence"/>
</dbReference>
<dbReference type="SMART" id="SM00487">
    <property type="entry name" value="DEXDc"/>
    <property type="match status" value="1"/>
</dbReference>
<dbReference type="RefSeq" id="WP_057769269.1">
    <property type="nucleotide sequence ID" value="NZ_JQAT01000003.1"/>
</dbReference>
<evidence type="ECO:0000256" key="1">
    <source>
        <dbReference type="ARBA" id="ARBA00022741"/>
    </source>
</evidence>
<dbReference type="PANTHER" id="PTHR47961">
    <property type="entry name" value="DNA POLYMERASE THETA, PUTATIVE (AFU_ORTHOLOGUE AFUA_1G05260)-RELATED"/>
    <property type="match status" value="1"/>
</dbReference>
<organism evidence="8 9">
    <name type="scientific">Lactobacillus selangorensis</name>
    <dbReference type="NCBI Taxonomy" id="81857"/>
    <lineage>
        <taxon>Bacteria</taxon>
        <taxon>Bacillati</taxon>
        <taxon>Bacillota</taxon>
        <taxon>Bacilli</taxon>
        <taxon>Lactobacillales</taxon>
        <taxon>Lactobacillaceae</taxon>
        <taxon>Lactobacillus</taxon>
    </lineage>
</organism>
<dbReference type="PANTHER" id="PTHR47961:SF6">
    <property type="entry name" value="DNA-DIRECTED DNA POLYMERASE"/>
    <property type="match status" value="1"/>
</dbReference>
<dbReference type="EMBL" id="JQAZ01000003">
    <property type="protein sequence ID" value="KRN31805.1"/>
    <property type="molecule type" value="Genomic_DNA"/>
</dbReference>
<dbReference type="GO" id="GO:0016787">
    <property type="term" value="F:hydrolase activity"/>
    <property type="evidence" value="ECO:0007669"/>
    <property type="project" value="UniProtKB-KW"/>
</dbReference>
<keyword evidence="1" id="KW-0547">Nucleotide-binding</keyword>
<keyword evidence="5" id="KW-0175">Coiled coil</keyword>
<evidence type="ECO:0000256" key="4">
    <source>
        <dbReference type="ARBA" id="ARBA00022840"/>
    </source>
</evidence>
<feature type="domain" description="Helicase C-terminal" evidence="6">
    <location>
        <begin position="383"/>
        <end position="559"/>
    </location>
</feature>
<dbReference type="SMART" id="SM00490">
    <property type="entry name" value="HELICc"/>
    <property type="match status" value="1"/>
</dbReference>
<dbReference type="InterPro" id="IPR014001">
    <property type="entry name" value="Helicase_ATP-bd"/>
</dbReference>
<dbReference type="Gene3D" id="3.40.50.300">
    <property type="entry name" value="P-loop containing nucleotide triphosphate hydrolases"/>
    <property type="match status" value="2"/>
</dbReference>
<dbReference type="GO" id="GO:0003676">
    <property type="term" value="F:nucleic acid binding"/>
    <property type="evidence" value="ECO:0007669"/>
    <property type="project" value="InterPro"/>
</dbReference>
<gene>
    <name evidence="7" type="ORF">IV38_GL001301</name>
    <name evidence="8" type="ORF">IV40_GL001088</name>
</gene>
<dbReference type="Proteomes" id="UP000051751">
    <property type="component" value="Unassembled WGS sequence"/>
</dbReference>
<dbReference type="AlphaFoldDB" id="A0A0R2G4M7"/>
<feature type="coiled-coil region" evidence="5">
    <location>
        <begin position="611"/>
        <end position="646"/>
    </location>
</feature>
<dbReference type="OrthoDB" id="9815222at2"/>
<dbReference type="GO" id="GO:0005524">
    <property type="term" value="F:ATP binding"/>
    <property type="evidence" value="ECO:0007669"/>
    <property type="project" value="UniProtKB-KW"/>
</dbReference>
<proteinExistence type="predicted"/>
<dbReference type="GO" id="GO:0004386">
    <property type="term" value="F:helicase activity"/>
    <property type="evidence" value="ECO:0007669"/>
    <property type="project" value="UniProtKB-KW"/>
</dbReference>
<dbReference type="Pfam" id="PF00270">
    <property type="entry name" value="DEAD"/>
    <property type="match status" value="1"/>
</dbReference>
<dbReference type="InterPro" id="IPR050474">
    <property type="entry name" value="Hel308_SKI2-like"/>
</dbReference>
<dbReference type="SUPFAM" id="SSF52540">
    <property type="entry name" value="P-loop containing nucleoside triphosphate hydrolases"/>
    <property type="match status" value="2"/>
</dbReference>
<dbReference type="EMBL" id="JQAT01000003">
    <property type="protein sequence ID" value="KRN28303.1"/>
    <property type="molecule type" value="Genomic_DNA"/>
</dbReference>
<keyword evidence="2" id="KW-0378">Hydrolase</keyword>
<comment type="caution">
    <text evidence="8">The sequence shown here is derived from an EMBL/GenBank/DDBJ whole genome shotgun (WGS) entry which is preliminary data.</text>
</comment>
<evidence type="ECO:0000313" key="9">
    <source>
        <dbReference type="Proteomes" id="UP000051645"/>
    </source>
</evidence>
<sequence length="870" mass="100411">MPQQEKRLGEYLYEYLENDDYLHKLMSILSKQYGCWLFHLDWKLTGKQKHDLLRFADLLSKSINKKGDSRQKNSALKIVATLSKMYPNDPEVSLITNEVLTSFNNFLPRQGQSYTLVPTIEQLWNEALVNYQKEKRQIPGEESKSFIGKQDIIFKSLSNELTSFSAPTSMGKTFLIEKYIELQVKEGVVGNFAITVPSKALITEVRVQLIKDLGAKLGEKQYRVISHPEEYRVDYEGSYICVMTPERLLALLTQYSEARLIHLFIDESQKVTEASSRSVFYYEIFDRVSAWENRPKVTFASPLIPNPGIFKKLVQTAASNDGLRIVESPVTQVEIIFDRYANKAEVYDDLNQNTISIGKFKETLSVPDIIRKMISILGNSNCNLVYYGSKVNAISDAVVVSRSMEESNDTRLIELADYISRKIHPKYILVKLVRKGIAFHTGELPVDVRIRIEEACRQGILKLVFCTSTLLEGVNLPADNIFVTTLQNGKRTLSQLDFLNLIGRVGRLGHSMLGNVFLITGDTANSHSNRAAYLSRMNNRLKKAKLSVDVIKPKQAAAIKKSLEKGDVRLDNIEKDKNYDLIRKLSLLYVKELRNDHHGVVRIHLAKHITYKEERKILQSLQERYADELEDDINFSSDQSESLRNKISQENIKGYPNIHDGEKLRWPEAKAFLLKLSEIFNWAIYESDFVKSKQDKETQDKVIEDDAKIALLWMSGYSLQRICDFAIQIRDPERGDTRFLNRVRQYHENTPNIDWETITINLVMKRLQNLQFVLGKYFLKVTQELTKSGMPPQNDWYRFMEYGTDSDLRIWLQQNGYSRESSEYIEDNKDEFIIQTDNNYFVSKNILKANDLDAVSETKEIEINVPEIFI</sequence>
<evidence type="ECO:0000256" key="3">
    <source>
        <dbReference type="ARBA" id="ARBA00022806"/>
    </source>
</evidence>
<reference evidence="9 10" key="1">
    <citation type="journal article" date="2015" name="Genome Announc.">
        <title>Expanding the biotechnology potential of lactobacilli through comparative genomics of 213 strains and associated genera.</title>
        <authorList>
            <person name="Sun Z."/>
            <person name="Harris H.M."/>
            <person name="McCann A."/>
            <person name="Guo C."/>
            <person name="Argimon S."/>
            <person name="Zhang W."/>
            <person name="Yang X."/>
            <person name="Jeffery I.B."/>
            <person name="Cooney J.C."/>
            <person name="Kagawa T.F."/>
            <person name="Liu W."/>
            <person name="Song Y."/>
            <person name="Salvetti E."/>
            <person name="Wrobel A."/>
            <person name="Rasinkangas P."/>
            <person name="Parkhill J."/>
            <person name="Rea M.C."/>
            <person name="O'Sullivan O."/>
            <person name="Ritari J."/>
            <person name="Douillard F.P."/>
            <person name="Paul Ross R."/>
            <person name="Yang R."/>
            <person name="Briner A.E."/>
            <person name="Felis G.E."/>
            <person name="de Vos W.M."/>
            <person name="Barrangou R."/>
            <person name="Klaenhammer T.R."/>
            <person name="Caufield P.W."/>
            <person name="Cui Y."/>
            <person name="Zhang H."/>
            <person name="O'Toole P.W."/>
        </authorList>
    </citation>
    <scope>NUCLEOTIDE SEQUENCE [LARGE SCALE GENOMIC DNA]</scope>
    <source>
        <strain evidence="7 10">ATCC BAA-66</strain>
        <strain evidence="8 9">DSM 13344</strain>
    </source>
</reference>
<dbReference type="InterPro" id="IPR011545">
    <property type="entry name" value="DEAD/DEAH_box_helicase_dom"/>
</dbReference>
<dbReference type="InterPro" id="IPR001650">
    <property type="entry name" value="Helicase_C-like"/>
</dbReference>
<evidence type="ECO:0000313" key="7">
    <source>
        <dbReference type="EMBL" id="KRN28303.1"/>
    </source>
</evidence>
<evidence type="ECO:0000313" key="8">
    <source>
        <dbReference type="EMBL" id="KRN31805.1"/>
    </source>
</evidence>
<protein>
    <submittedName>
        <fullName evidence="8">Helicase conserved C-domain protein</fullName>
    </submittedName>
</protein>
<evidence type="ECO:0000256" key="2">
    <source>
        <dbReference type="ARBA" id="ARBA00022801"/>
    </source>
</evidence>
<dbReference type="STRING" id="81857.IV38_GL001301"/>
<evidence type="ECO:0000256" key="5">
    <source>
        <dbReference type="SAM" id="Coils"/>
    </source>
</evidence>
<keyword evidence="4" id="KW-0067">ATP-binding</keyword>
<accession>A0A0R2G4M7</accession>
<dbReference type="PROSITE" id="PS51194">
    <property type="entry name" value="HELICASE_CTER"/>
    <property type="match status" value="1"/>
</dbReference>
<keyword evidence="9" id="KW-1185">Reference proteome</keyword>
<dbReference type="InterPro" id="IPR027417">
    <property type="entry name" value="P-loop_NTPase"/>
</dbReference>